<name>A0A6P8YAZ1_THRPL</name>
<dbReference type="KEGG" id="tpal:117640966"/>
<gene>
    <name evidence="3" type="primary">LOC117640966</name>
</gene>
<evidence type="ECO:0000313" key="2">
    <source>
        <dbReference type="Proteomes" id="UP000515158"/>
    </source>
</evidence>
<sequence>MSSSEEKTTSPPARRRRSSILRRKSVIPIAEEHTYELALREYISDTKREKSEWDDLYRQRKSQFKISEDALAQVTAEPPTITPDVVQQDLTEDDIIHFQQRPDYEKLCNDMDRFVETAAMIKAKLKGLQSVSNYTFLSSKARLNALSNSICTFNDTVPLWLQDPLKIQNRKVK</sequence>
<feature type="region of interest" description="Disordered" evidence="1">
    <location>
        <begin position="1"/>
        <end position="21"/>
    </location>
</feature>
<organism evidence="3">
    <name type="scientific">Thrips palmi</name>
    <name type="common">Melon thrips</name>
    <dbReference type="NCBI Taxonomy" id="161013"/>
    <lineage>
        <taxon>Eukaryota</taxon>
        <taxon>Metazoa</taxon>
        <taxon>Ecdysozoa</taxon>
        <taxon>Arthropoda</taxon>
        <taxon>Hexapoda</taxon>
        <taxon>Insecta</taxon>
        <taxon>Pterygota</taxon>
        <taxon>Neoptera</taxon>
        <taxon>Paraneoptera</taxon>
        <taxon>Thysanoptera</taxon>
        <taxon>Terebrantia</taxon>
        <taxon>Thripoidea</taxon>
        <taxon>Thripidae</taxon>
        <taxon>Thrips</taxon>
    </lineage>
</organism>
<dbReference type="GeneID" id="117640966"/>
<dbReference type="Proteomes" id="UP000515158">
    <property type="component" value="Unplaced"/>
</dbReference>
<reference evidence="3" key="1">
    <citation type="submission" date="2025-08" db="UniProtKB">
        <authorList>
            <consortium name="RefSeq"/>
        </authorList>
    </citation>
    <scope>IDENTIFICATION</scope>
    <source>
        <tissue evidence="3">Total insect</tissue>
    </source>
</reference>
<evidence type="ECO:0000313" key="3">
    <source>
        <dbReference type="RefSeq" id="XP_034233915.1"/>
    </source>
</evidence>
<keyword evidence="2" id="KW-1185">Reference proteome</keyword>
<dbReference type="AlphaFoldDB" id="A0A6P8YAZ1"/>
<dbReference type="RefSeq" id="XP_034233915.1">
    <property type="nucleotide sequence ID" value="XM_034378024.1"/>
</dbReference>
<dbReference type="InParanoid" id="A0A6P8YAZ1"/>
<proteinExistence type="predicted"/>
<protein>
    <submittedName>
        <fullName evidence="3">Uncharacterized protein LOC117640966</fullName>
    </submittedName>
</protein>
<accession>A0A6P8YAZ1</accession>
<evidence type="ECO:0000256" key="1">
    <source>
        <dbReference type="SAM" id="MobiDB-lite"/>
    </source>
</evidence>